<reference evidence="30" key="1">
    <citation type="submission" date="2015-07" db="EMBL/GenBank/DDBJ databases">
        <title>Transcriptome Assembly of Anthurium amnicola.</title>
        <authorList>
            <person name="Suzuki J."/>
        </authorList>
    </citation>
    <scope>NUCLEOTIDE SEQUENCE</scope>
</reference>
<keyword evidence="8" id="KW-1133">Transmembrane helix</keyword>
<comment type="subcellular location">
    <subcellularLocation>
        <location evidence="2">Membrane</location>
        <topology evidence="2">Single-pass membrane protein</topology>
    </subcellularLocation>
</comment>
<dbReference type="FunFam" id="1.10.630.10:FF:000045">
    <property type="entry name" value="Cytochrome P450 85A1"/>
    <property type="match status" value="1"/>
</dbReference>
<evidence type="ECO:0000256" key="26">
    <source>
        <dbReference type="ARBA" id="ARBA00083274"/>
    </source>
</evidence>
<feature type="signal peptide" evidence="29">
    <location>
        <begin position="1"/>
        <end position="19"/>
    </location>
</feature>
<comment type="catalytic activity">
    <reaction evidence="14">
        <text>3-dehydro-6alpha-hydroxyteasterone + reduced [NADPH--hemoprotein reductase] + O2 = 3-dehydroteasterone + oxidized [NADPH--hemoprotein reductase] + 2 H2O + H(+)</text>
        <dbReference type="Rhea" id="RHEA:69951"/>
        <dbReference type="Rhea" id="RHEA-COMP:11964"/>
        <dbReference type="Rhea" id="RHEA-COMP:11965"/>
        <dbReference type="ChEBI" id="CHEBI:15377"/>
        <dbReference type="ChEBI" id="CHEBI:15378"/>
        <dbReference type="ChEBI" id="CHEBI:15379"/>
        <dbReference type="ChEBI" id="CHEBI:20000"/>
        <dbReference type="ChEBI" id="CHEBI:57618"/>
        <dbReference type="ChEBI" id="CHEBI:58210"/>
        <dbReference type="ChEBI" id="CHEBI:188496"/>
    </reaction>
    <physiologicalReaction direction="left-to-right" evidence="14">
        <dbReference type="Rhea" id="RHEA:69952"/>
    </physiologicalReaction>
</comment>
<evidence type="ECO:0000256" key="18">
    <source>
        <dbReference type="ARBA" id="ARBA00051555"/>
    </source>
</evidence>
<keyword evidence="11 28" id="KW-0503">Monooxygenase</keyword>
<keyword evidence="29" id="KW-0732">Signal</keyword>
<protein>
    <recommendedName>
        <fullName evidence="23">Cytochrome P450 85A1</fullName>
    </recommendedName>
    <alternativeName>
        <fullName evidence="26">3-dehydroteasterone synthase</fullName>
    </alternativeName>
    <alternativeName>
        <fullName evidence="24">Teasterone synthase</fullName>
    </alternativeName>
    <alternativeName>
        <fullName evidence="25">Typhasterol synthase</fullName>
    </alternativeName>
</protein>
<evidence type="ECO:0000256" key="28">
    <source>
        <dbReference type="RuleBase" id="RU000461"/>
    </source>
</evidence>
<dbReference type="GO" id="GO:0016132">
    <property type="term" value="P:brassinosteroid biosynthetic process"/>
    <property type="evidence" value="ECO:0007669"/>
    <property type="project" value="TreeGrafter"/>
</dbReference>
<evidence type="ECO:0000256" key="5">
    <source>
        <dbReference type="ARBA" id="ARBA00022617"/>
    </source>
</evidence>
<keyword evidence="12" id="KW-0472">Membrane</keyword>
<dbReference type="Gene3D" id="1.10.630.10">
    <property type="entry name" value="Cytochrome P450"/>
    <property type="match status" value="1"/>
</dbReference>
<evidence type="ECO:0000256" key="29">
    <source>
        <dbReference type="SAM" id="SignalP"/>
    </source>
</evidence>
<dbReference type="SUPFAM" id="SSF48264">
    <property type="entry name" value="Cytochrome P450"/>
    <property type="match status" value="1"/>
</dbReference>
<comment type="catalytic activity">
    <reaction evidence="15">
        <text>3-dehydro-6-deoxoteasterone + reduced [NADPH--hemoprotein reductase] + O2 = 3-dehydro-6alpha-hydroxyteasterone + oxidized [NADPH--hemoprotein reductase] + H2O + H(+)</text>
        <dbReference type="Rhea" id="RHEA:69947"/>
        <dbReference type="Rhea" id="RHEA-COMP:11964"/>
        <dbReference type="Rhea" id="RHEA-COMP:11965"/>
        <dbReference type="ChEBI" id="CHEBI:15377"/>
        <dbReference type="ChEBI" id="CHEBI:15378"/>
        <dbReference type="ChEBI" id="CHEBI:15379"/>
        <dbReference type="ChEBI" id="CHEBI:20710"/>
        <dbReference type="ChEBI" id="CHEBI:57618"/>
        <dbReference type="ChEBI" id="CHEBI:58210"/>
        <dbReference type="ChEBI" id="CHEBI:188496"/>
    </reaction>
    <physiologicalReaction direction="left-to-right" evidence="15">
        <dbReference type="Rhea" id="RHEA:69948"/>
    </physiologicalReaction>
</comment>
<dbReference type="GO" id="GO:0020037">
    <property type="term" value="F:heme binding"/>
    <property type="evidence" value="ECO:0007669"/>
    <property type="project" value="InterPro"/>
</dbReference>
<evidence type="ECO:0000256" key="15">
    <source>
        <dbReference type="ARBA" id="ARBA00050829"/>
    </source>
</evidence>
<dbReference type="EMBL" id="GDJX01021566">
    <property type="protein sequence ID" value="JAT46370.1"/>
    <property type="molecule type" value="Transcribed_RNA"/>
</dbReference>
<evidence type="ECO:0000256" key="11">
    <source>
        <dbReference type="ARBA" id="ARBA00023033"/>
    </source>
</evidence>
<keyword evidence="7 27" id="KW-0479">Metal-binding</keyword>
<dbReference type="GO" id="GO:0016125">
    <property type="term" value="P:sterol metabolic process"/>
    <property type="evidence" value="ECO:0007669"/>
    <property type="project" value="TreeGrafter"/>
</dbReference>
<gene>
    <name evidence="30" type="primary">BA13_2</name>
    <name evidence="30" type="ORF">g.30674</name>
</gene>
<proteinExistence type="inferred from homology"/>
<evidence type="ECO:0000256" key="6">
    <source>
        <dbReference type="ARBA" id="ARBA00022692"/>
    </source>
</evidence>
<organism evidence="30">
    <name type="scientific">Anthurium amnicola</name>
    <dbReference type="NCBI Taxonomy" id="1678845"/>
    <lineage>
        <taxon>Eukaryota</taxon>
        <taxon>Viridiplantae</taxon>
        <taxon>Streptophyta</taxon>
        <taxon>Embryophyta</taxon>
        <taxon>Tracheophyta</taxon>
        <taxon>Spermatophyta</taxon>
        <taxon>Magnoliopsida</taxon>
        <taxon>Liliopsida</taxon>
        <taxon>Araceae</taxon>
        <taxon>Pothoideae</taxon>
        <taxon>Potheae</taxon>
        <taxon>Anthurium</taxon>
    </lineage>
</organism>
<dbReference type="GO" id="GO:0016705">
    <property type="term" value="F:oxidoreductase activity, acting on paired donors, with incorporation or reduction of molecular oxygen"/>
    <property type="evidence" value="ECO:0007669"/>
    <property type="project" value="InterPro"/>
</dbReference>
<evidence type="ECO:0000256" key="14">
    <source>
        <dbReference type="ARBA" id="ARBA00050490"/>
    </source>
</evidence>
<evidence type="ECO:0000256" key="16">
    <source>
        <dbReference type="ARBA" id="ARBA00051207"/>
    </source>
</evidence>
<comment type="catalytic activity">
    <reaction evidence="22">
        <text>6alpha-hydroxytyphasterol + reduced [NADPH--hemoprotein reductase] + O2 = teasterone + oxidized [NADPH--hemoprotein reductase] + 2 H2O + H(+)</text>
        <dbReference type="Rhea" id="RHEA:69963"/>
        <dbReference type="Rhea" id="RHEA-COMP:11964"/>
        <dbReference type="Rhea" id="RHEA-COMP:11965"/>
        <dbReference type="ChEBI" id="CHEBI:15377"/>
        <dbReference type="ChEBI" id="CHEBI:15378"/>
        <dbReference type="ChEBI" id="CHEBI:15379"/>
        <dbReference type="ChEBI" id="CHEBI:26863"/>
        <dbReference type="ChEBI" id="CHEBI:57618"/>
        <dbReference type="ChEBI" id="CHEBI:58210"/>
        <dbReference type="ChEBI" id="CHEBI:188495"/>
    </reaction>
    <physiologicalReaction direction="left-to-right" evidence="22">
        <dbReference type="Rhea" id="RHEA:69964"/>
    </physiologicalReaction>
</comment>
<dbReference type="GO" id="GO:0009416">
    <property type="term" value="P:response to light stimulus"/>
    <property type="evidence" value="ECO:0007669"/>
    <property type="project" value="UniProtKB-ARBA"/>
</dbReference>
<evidence type="ECO:0000256" key="23">
    <source>
        <dbReference type="ARBA" id="ARBA00070471"/>
    </source>
</evidence>
<evidence type="ECO:0000256" key="7">
    <source>
        <dbReference type="ARBA" id="ARBA00022723"/>
    </source>
</evidence>
<comment type="similarity">
    <text evidence="4 28">Belongs to the cytochrome P450 family.</text>
</comment>
<comment type="pathway">
    <text evidence="3">Hormone biosynthesis.</text>
</comment>
<dbReference type="PANTHER" id="PTHR24286">
    <property type="entry name" value="CYTOCHROME P450 26"/>
    <property type="match status" value="1"/>
</dbReference>
<evidence type="ECO:0000256" key="19">
    <source>
        <dbReference type="ARBA" id="ARBA00052277"/>
    </source>
</evidence>
<keyword evidence="10 27" id="KW-0408">Iron</keyword>
<comment type="catalytic activity">
    <reaction evidence="17">
        <text>3-dehydro-6-deoxoteasterone + 2 reduced [NADPH--hemoprotein reductase] + 2 O2 = 3-dehydroteasterone + 2 oxidized [NADPH--hemoprotein reductase] + 3 H2O + 2 H(+)</text>
        <dbReference type="Rhea" id="RHEA:70039"/>
        <dbReference type="Rhea" id="RHEA-COMP:11964"/>
        <dbReference type="Rhea" id="RHEA-COMP:11965"/>
        <dbReference type="ChEBI" id="CHEBI:15377"/>
        <dbReference type="ChEBI" id="CHEBI:15378"/>
        <dbReference type="ChEBI" id="CHEBI:15379"/>
        <dbReference type="ChEBI" id="CHEBI:20000"/>
        <dbReference type="ChEBI" id="CHEBI:20710"/>
        <dbReference type="ChEBI" id="CHEBI:57618"/>
        <dbReference type="ChEBI" id="CHEBI:58210"/>
    </reaction>
    <physiologicalReaction direction="left-to-right" evidence="17">
        <dbReference type="Rhea" id="RHEA:70040"/>
    </physiologicalReaction>
</comment>
<dbReference type="GO" id="GO:0004497">
    <property type="term" value="F:monooxygenase activity"/>
    <property type="evidence" value="ECO:0007669"/>
    <property type="project" value="UniProtKB-KW"/>
</dbReference>
<comment type="catalytic activity">
    <reaction evidence="16">
        <text>6-deoxoteasterone + 2 reduced [NADPH--hemoprotein reductase] + 2 O2 = teasterone + 2 oxidized [NADPH--hemoprotein reductase] + 3 H2O + 2 H(+)</text>
        <dbReference type="Rhea" id="RHEA:70043"/>
        <dbReference type="Rhea" id="RHEA-COMP:11964"/>
        <dbReference type="Rhea" id="RHEA-COMP:11965"/>
        <dbReference type="ChEBI" id="CHEBI:15377"/>
        <dbReference type="ChEBI" id="CHEBI:15378"/>
        <dbReference type="ChEBI" id="CHEBI:15379"/>
        <dbReference type="ChEBI" id="CHEBI:20716"/>
        <dbReference type="ChEBI" id="CHEBI:26863"/>
        <dbReference type="ChEBI" id="CHEBI:57618"/>
        <dbReference type="ChEBI" id="CHEBI:58210"/>
    </reaction>
    <physiologicalReaction direction="left-to-right" evidence="16">
        <dbReference type="Rhea" id="RHEA:70044"/>
    </physiologicalReaction>
</comment>
<evidence type="ECO:0000256" key="4">
    <source>
        <dbReference type="ARBA" id="ARBA00010617"/>
    </source>
</evidence>
<feature type="chain" id="PRO_5008899740" description="Cytochrome P450 85A1" evidence="29">
    <location>
        <begin position="20"/>
        <end position="465"/>
    </location>
</feature>
<evidence type="ECO:0000256" key="3">
    <source>
        <dbReference type="ARBA" id="ARBA00004972"/>
    </source>
</evidence>
<comment type="pathway">
    <text evidence="13">Plant hormone biosynthesis; brassinosteroid biosynthesis.</text>
</comment>
<dbReference type="GO" id="GO:0016020">
    <property type="term" value="C:membrane"/>
    <property type="evidence" value="ECO:0007669"/>
    <property type="project" value="UniProtKB-SubCell"/>
</dbReference>
<dbReference type="PRINTS" id="PR00463">
    <property type="entry name" value="EP450I"/>
</dbReference>
<dbReference type="CDD" id="cd11043">
    <property type="entry name" value="CYP90-like"/>
    <property type="match status" value="1"/>
</dbReference>
<name>A0A1D1XVF9_9ARAE</name>
<dbReference type="PANTHER" id="PTHR24286:SF169">
    <property type="entry name" value="CYTOCHROME P450 85A1"/>
    <property type="match status" value="1"/>
</dbReference>
<dbReference type="AlphaFoldDB" id="A0A1D1XVF9"/>
<evidence type="ECO:0000256" key="20">
    <source>
        <dbReference type="ARBA" id="ARBA00052499"/>
    </source>
</evidence>
<dbReference type="InterPro" id="IPR002401">
    <property type="entry name" value="Cyt_P450_E_grp-I"/>
</dbReference>
<evidence type="ECO:0000256" key="1">
    <source>
        <dbReference type="ARBA" id="ARBA00001971"/>
    </source>
</evidence>
<accession>A0A1D1XVF9</accession>
<evidence type="ECO:0000256" key="27">
    <source>
        <dbReference type="PIRSR" id="PIRSR602401-1"/>
    </source>
</evidence>
<evidence type="ECO:0000256" key="10">
    <source>
        <dbReference type="ARBA" id="ARBA00023004"/>
    </source>
</evidence>
<sequence length="465" mass="53117">MAVLVLAFGGLLALLSVCSLLLKWNEVRYRGEGLPPGTMGWPVFGETTEFLKHGPGFMKNQRARYGSMFKSHILGCPTIVSMDAEVNRYILMNEGKGLVPGYPQSMLDILGKWNIAAVHGSLHKAMRGVLLSLIGPPVIREQLMPKIDAFMRSHLADWSGNIIDVQEKAKEMAFLSSLKLIAGIETGQISKTFKEEFYKLVLGTLSLPIDLPGTNYRQGLQARKKIVSLLSRVIEKRRTSASTHSDMLGRLLQTEGKPGSELTDEQMIDLLITIIYSGYETVSTTSMMVIKYLHDHPRALQEIKKEHLEIRKQKSPEDAIDWNDYKSMNFTRAVIYETLRLATIVNGVLRKTTKDMEIKGFTIPKGWKIYVYIRETNYDTLQYREPLSFDPWRWKDESLESHHYFSMFGGGSRLCPGKELGVVQISMFLHYFLTTYRWEEFGRDKIVQFPRVEAPKGLHLRVWDN</sequence>
<dbReference type="GO" id="GO:0005506">
    <property type="term" value="F:iron ion binding"/>
    <property type="evidence" value="ECO:0007669"/>
    <property type="project" value="InterPro"/>
</dbReference>
<keyword evidence="9 28" id="KW-0560">Oxidoreductase</keyword>
<evidence type="ECO:0000256" key="12">
    <source>
        <dbReference type="ARBA" id="ARBA00023136"/>
    </source>
</evidence>
<feature type="binding site" description="axial binding residue" evidence="27">
    <location>
        <position position="415"/>
    </location>
    <ligand>
        <name>heme</name>
        <dbReference type="ChEBI" id="CHEBI:30413"/>
    </ligand>
    <ligandPart>
        <name>Fe</name>
        <dbReference type="ChEBI" id="CHEBI:18248"/>
    </ligandPart>
</feature>
<dbReference type="InterPro" id="IPR017972">
    <property type="entry name" value="Cyt_P450_CS"/>
</dbReference>
<keyword evidence="5 27" id="KW-0349">Heme</keyword>
<dbReference type="PROSITE" id="PS00086">
    <property type="entry name" value="CYTOCHROME_P450"/>
    <property type="match status" value="1"/>
</dbReference>
<evidence type="ECO:0000256" key="25">
    <source>
        <dbReference type="ARBA" id="ARBA00081289"/>
    </source>
</evidence>
<evidence type="ECO:0000256" key="24">
    <source>
        <dbReference type="ARBA" id="ARBA00076244"/>
    </source>
</evidence>
<evidence type="ECO:0000256" key="22">
    <source>
        <dbReference type="ARBA" id="ARBA00052743"/>
    </source>
</evidence>
<evidence type="ECO:0000256" key="17">
    <source>
        <dbReference type="ARBA" id="ARBA00051512"/>
    </source>
</evidence>
<dbReference type="GO" id="GO:0010268">
    <property type="term" value="P:brassinosteroid homeostasis"/>
    <property type="evidence" value="ECO:0007669"/>
    <property type="project" value="TreeGrafter"/>
</dbReference>
<dbReference type="PRINTS" id="PR00385">
    <property type="entry name" value="P450"/>
</dbReference>
<comment type="catalytic activity">
    <reaction evidence="18">
        <text>6-deoxotyphasterol + 2 reduced [NADPH--hemoprotein reductase] + 2 O2 = typhasterol + 2 oxidized [NADPH--hemoprotein reductase] + 3 H2O + 2 H(+)</text>
        <dbReference type="Rhea" id="RHEA:70035"/>
        <dbReference type="Rhea" id="RHEA-COMP:11964"/>
        <dbReference type="Rhea" id="RHEA-COMP:11965"/>
        <dbReference type="ChEBI" id="CHEBI:15377"/>
        <dbReference type="ChEBI" id="CHEBI:15378"/>
        <dbReference type="ChEBI" id="CHEBI:15379"/>
        <dbReference type="ChEBI" id="CHEBI:20717"/>
        <dbReference type="ChEBI" id="CHEBI:27173"/>
        <dbReference type="ChEBI" id="CHEBI:57618"/>
        <dbReference type="ChEBI" id="CHEBI:58210"/>
    </reaction>
    <physiologicalReaction direction="left-to-right" evidence="18">
        <dbReference type="Rhea" id="RHEA:70036"/>
    </physiologicalReaction>
</comment>
<comment type="cofactor">
    <cofactor evidence="1 27">
        <name>heme</name>
        <dbReference type="ChEBI" id="CHEBI:30413"/>
    </cofactor>
</comment>
<comment type="catalytic activity">
    <reaction evidence="21">
        <text>6-deoxotyphasterol + reduced [NADPH--hemoprotein reductase] + O2 = 6alpha-hydroxytyphasterol + oxidized [NADPH--hemoprotein reductase] + H2O + H(+)</text>
        <dbReference type="Rhea" id="RHEA:69939"/>
        <dbReference type="Rhea" id="RHEA-COMP:11964"/>
        <dbReference type="Rhea" id="RHEA-COMP:11965"/>
        <dbReference type="ChEBI" id="CHEBI:15377"/>
        <dbReference type="ChEBI" id="CHEBI:15378"/>
        <dbReference type="ChEBI" id="CHEBI:15379"/>
        <dbReference type="ChEBI" id="CHEBI:20717"/>
        <dbReference type="ChEBI" id="CHEBI:57618"/>
        <dbReference type="ChEBI" id="CHEBI:58210"/>
        <dbReference type="ChEBI" id="CHEBI:188495"/>
    </reaction>
    <physiologicalReaction direction="left-to-right" evidence="21">
        <dbReference type="Rhea" id="RHEA:69940"/>
    </physiologicalReaction>
</comment>
<keyword evidence="6" id="KW-0812">Transmembrane</keyword>
<evidence type="ECO:0000256" key="9">
    <source>
        <dbReference type="ARBA" id="ARBA00023002"/>
    </source>
</evidence>
<evidence type="ECO:0000256" key="21">
    <source>
        <dbReference type="ARBA" id="ARBA00052663"/>
    </source>
</evidence>
<dbReference type="InterPro" id="IPR001128">
    <property type="entry name" value="Cyt_P450"/>
</dbReference>
<evidence type="ECO:0000313" key="30">
    <source>
        <dbReference type="EMBL" id="JAT46370.1"/>
    </source>
</evidence>
<evidence type="ECO:0000256" key="13">
    <source>
        <dbReference type="ARBA" id="ARBA00037910"/>
    </source>
</evidence>
<dbReference type="InterPro" id="IPR036396">
    <property type="entry name" value="Cyt_P450_sf"/>
</dbReference>
<comment type="catalytic activity">
    <reaction evidence="20">
        <text>6alpha-hydroxytyphasterol + reduced [NADPH--hemoprotein reductase] + O2 = typhasterol + oxidized [NADPH--hemoprotein reductase] + 2 H2O + H(+)</text>
        <dbReference type="Rhea" id="RHEA:69943"/>
        <dbReference type="Rhea" id="RHEA-COMP:11964"/>
        <dbReference type="Rhea" id="RHEA-COMP:11965"/>
        <dbReference type="ChEBI" id="CHEBI:15377"/>
        <dbReference type="ChEBI" id="CHEBI:15378"/>
        <dbReference type="ChEBI" id="CHEBI:15379"/>
        <dbReference type="ChEBI" id="CHEBI:27173"/>
        <dbReference type="ChEBI" id="CHEBI:57618"/>
        <dbReference type="ChEBI" id="CHEBI:58210"/>
        <dbReference type="ChEBI" id="CHEBI:188495"/>
    </reaction>
    <physiologicalReaction direction="left-to-right" evidence="20">
        <dbReference type="Rhea" id="RHEA:69944"/>
    </physiologicalReaction>
</comment>
<comment type="catalytic activity">
    <reaction evidence="19">
        <text>6-deoxoteasterone + reduced [NADPH--hemoprotein reductase] + O2 = 6alpha-hydroxyteasterone + oxidized [NADPH--hemoprotein reductase] + H2O + H(+)</text>
        <dbReference type="Rhea" id="RHEA:69959"/>
        <dbReference type="Rhea" id="RHEA-COMP:11964"/>
        <dbReference type="Rhea" id="RHEA-COMP:11965"/>
        <dbReference type="ChEBI" id="CHEBI:15377"/>
        <dbReference type="ChEBI" id="CHEBI:15378"/>
        <dbReference type="ChEBI" id="CHEBI:15379"/>
        <dbReference type="ChEBI" id="CHEBI:20716"/>
        <dbReference type="ChEBI" id="CHEBI:57618"/>
        <dbReference type="ChEBI" id="CHEBI:58210"/>
        <dbReference type="ChEBI" id="CHEBI:188499"/>
    </reaction>
    <physiologicalReaction direction="left-to-right" evidence="19">
        <dbReference type="Rhea" id="RHEA:69960"/>
    </physiologicalReaction>
</comment>
<evidence type="ECO:0000256" key="2">
    <source>
        <dbReference type="ARBA" id="ARBA00004167"/>
    </source>
</evidence>
<evidence type="ECO:0000256" key="8">
    <source>
        <dbReference type="ARBA" id="ARBA00022989"/>
    </source>
</evidence>
<dbReference type="Pfam" id="PF00067">
    <property type="entry name" value="p450"/>
    <property type="match status" value="1"/>
</dbReference>